<dbReference type="PROSITE" id="PS51184">
    <property type="entry name" value="JMJC"/>
    <property type="match status" value="1"/>
</dbReference>
<accession>A0A8J2WTB6</accession>
<dbReference type="AlphaFoldDB" id="A0A8J2WTB6"/>
<dbReference type="InterPro" id="IPR003347">
    <property type="entry name" value="JmjC_dom"/>
</dbReference>
<reference evidence="2" key="1">
    <citation type="submission" date="2021-11" db="EMBL/GenBank/DDBJ databases">
        <authorList>
            <consortium name="Genoscope - CEA"/>
            <person name="William W."/>
        </authorList>
    </citation>
    <scope>NUCLEOTIDE SEQUENCE</scope>
</reference>
<sequence length="399" mass="44043">MPPPIREVTAAHLQTLTQHLKQRRWPQPTKFRNPPWLAAFADCTPQALQQRCSTNETLKILRVEAQVNESGGDYHGDEVRRRDVSIKLTSVLSLLEAHGDAQHWLREATDGAEYYLAQAPLYAITSEGSETRHALADLVLSSKGSPMPPWLAGSCTLNLWLSPGATSSAPHCDESHNVLTVLRGRKTVLLLPPSSGADLGALPAWSASPHHCQCSSEEAARHPSACTVTIGVGEALLIPAGWYHAVASPAGTVAVNCWWQPSVPPSLMCRAPEALAALAFRKRSPQLAFFARRALIRRQRAAVDAAAGELRLADLLRAASTYPTRWRRRLETAPPAACAALYALWTREADGACEPLLEVFAPDERGAVVARLRRGRDRFARAVFRKLCRRLRRRRRRRL</sequence>
<evidence type="ECO:0000313" key="3">
    <source>
        <dbReference type="Proteomes" id="UP000789595"/>
    </source>
</evidence>
<dbReference type="Gene3D" id="2.60.120.650">
    <property type="entry name" value="Cupin"/>
    <property type="match status" value="1"/>
</dbReference>
<name>A0A8J2WTB6_9STRA</name>
<proteinExistence type="predicted"/>
<keyword evidence="3" id="KW-1185">Reference proteome</keyword>
<evidence type="ECO:0000259" key="1">
    <source>
        <dbReference type="PROSITE" id="PS51184"/>
    </source>
</evidence>
<gene>
    <name evidence="2" type="ORF">PECAL_1P09860</name>
</gene>
<dbReference type="Pfam" id="PF13621">
    <property type="entry name" value="Cupin_8"/>
    <property type="match status" value="1"/>
</dbReference>
<dbReference type="EMBL" id="CAKKNE010000001">
    <property type="protein sequence ID" value="CAH0364615.1"/>
    <property type="molecule type" value="Genomic_DNA"/>
</dbReference>
<comment type="caution">
    <text evidence="2">The sequence shown here is derived from an EMBL/GenBank/DDBJ whole genome shotgun (WGS) entry which is preliminary data.</text>
</comment>
<feature type="domain" description="JmjC" evidence="1">
    <location>
        <begin position="129"/>
        <end position="274"/>
    </location>
</feature>
<dbReference type="PANTHER" id="PTHR12461">
    <property type="entry name" value="HYPOXIA-INDUCIBLE FACTOR 1 ALPHA INHIBITOR-RELATED"/>
    <property type="match status" value="1"/>
</dbReference>
<protein>
    <recommendedName>
        <fullName evidence="1">JmjC domain-containing protein</fullName>
    </recommendedName>
</protein>
<dbReference type="OrthoDB" id="415358at2759"/>
<dbReference type="PANTHER" id="PTHR12461:SF102">
    <property type="entry name" value="LYSINE-SPECIFIC DEMETHYLASE JMJ31"/>
    <property type="match status" value="1"/>
</dbReference>
<dbReference type="SUPFAM" id="SSF51197">
    <property type="entry name" value="Clavaminate synthase-like"/>
    <property type="match status" value="1"/>
</dbReference>
<evidence type="ECO:0000313" key="2">
    <source>
        <dbReference type="EMBL" id="CAH0364615.1"/>
    </source>
</evidence>
<organism evidence="2 3">
    <name type="scientific">Pelagomonas calceolata</name>
    <dbReference type="NCBI Taxonomy" id="35677"/>
    <lineage>
        <taxon>Eukaryota</taxon>
        <taxon>Sar</taxon>
        <taxon>Stramenopiles</taxon>
        <taxon>Ochrophyta</taxon>
        <taxon>Pelagophyceae</taxon>
        <taxon>Pelagomonadales</taxon>
        <taxon>Pelagomonadaceae</taxon>
        <taxon>Pelagomonas</taxon>
    </lineage>
</organism>
<dbReference type="Proteomes" id="UP000789595">
    <property type="component" value="Unassembled WGS sequence"/>
</dbReference>
<dbReference type="InterPro" id="IPR041667">
    <property type="entry name" value="Cupin_8"/>
</dbReference>
<dbReference type="SMART" id="SM00558">
    <property type="entry name" value="JmjC"/>
    <property type="match status" value="1"/>
</dbReference>